<feature type="compositionally biased region" description="Low complexity" evidence="1">
    <location>
        <begin position="709"/>
        <end position="719"/>
    </location>
</feature>
<feature type="compositionally biased region" description="Low complexity" evidence="1">
    <location>
        <begin position="510"/>
        <end position="519"/>
    </location>
</feature>
<dbReference type="EMBL" id="JACYCF010000030">
    <property type="protein sequence ID" value="KAF8749116.1"/>
    <property type="molecule type" value="Genomic_DNA"/>
</dbReference>
<feature type="compositionally biased region" description="Basic and acidic residues" evidence="1">
    <location>
        <begin position="434"/>
        <end position="455"/>
    </location>
</feature>
<comment type="caution">
    <text evidence="3">The sequence shown here is derived from an EMBL/GenBank/DDBJ whole genome shotgun (WGS) entry which is preliminary data.</text>
</comment>
<feature type="region of interest" description="Disordered" evidence="1">
    <location>
        <begin position="618"/>
        <end position="760"/>
    </location>
</feature>
<dbReference type="InterPro" id="IPR040206">
    <property type="entry name" value="Zds1/2"/>
</dbReference>
<feature type="compositionally biased region" description="Low complexity" evidence="1">
    <location>
        <begin position="556"/>
        <end position="566"/>
    </location>
</feature>
<feature type="region of interest" description="Disordered" evidence="1">
    <location>
        <begin position="175"/>
        <end position="241"/>
    </location>
</feature>
<dbReference type="InterPro" id="IPR013941">
    <property type="entry name" value="ZDS1_C"/>
</dbReference>
<protein>
    <submittedName>
        <fullName evidence="3">Activator of mitotic machinery Cdc14 phosphatase activation C-term</fullName>
    </submittedName>
</protein>
<feature type="region of interest" description="Disordered" evidence="1">
    <location>
        <begin position="282"/>
        <end position="368"/>
    </location>
</feature>
<dbReference type="Pfam" id="PF08632">
    <property type="entry name" value="Zds_C"/>
    <property type="match status" value="1"/>
</dbReference>
<proteinExistence type="predicted"/>
<feature type="compositionally biased region" description="Basic and acidic residues" evidence="1">
    <location>
        <begin position="618"/>
        <end position="651"/>
    </location>
</feature>
<evidence type="ECO:0000313" key="4">
    <source>
        <dbReference type="Proteomes" id="UP000614334"/>
    </source>
</evidence>
<feature type="domain" description="Protein Zds1 C-terminal" evidence="2">
    <location>
        <begin position="563"/>
        <end position="615"/>
    </location>
</feature>
<evidence type="ECO:0000259" key="2">
    <source>
        <dbReference type="SMART" id="SM01327"/>
    </source>
</evidence>
<dbReference type="SMART" id="SM01327">
    <property type="entry name" value="Zds_C"/>
    <property type="match status" value="1"/>
</dbReference>
<gene>
    <name evidence="3" type="ORF">RHS01_10303</name>
</gene>
<sequence length="760" mass="83908">MVILGSDVFLLISDRRRAAAEYPTARTRECAPGRELFDAQVSDGTPVPDIRARTREPDEPVEFGDCVWADAAGCAAEDGELGASVQDTSWQCKAIETILDKVVWRCLEVVSQQRRLLKGWITTTAQRTMALPTRRSGEQRGDEEGYWDAIGDEDEGPHLFWVPAHLHPEIAPSEFRAQQPEASSEESAEDKPLPFPGPARALSTGVTRKKSMLSRQYRGTHDDDDEPQPVRRSRTSIYGGPQLTINDLQKIDELAQDADPAKLRAVLRRSLSLNVAPSFLDKADALPDNTDEADSPIIVPRPGQILRRAARTKIRKPNLPGDGGGHRFASTRRAHRSSQSGSASATSPPPDDHRSESDHTTDYTDESTIFDAYADRRDSMTSLTSDEAHNQISALPLDLALGIPAPAVTPTTSQPMLDRAQEEPASQLDSEPLDSGHAHEHERELEAAPEPELHHPAPQRHLVAIEQPVPERTRVPSQPAPVPPRKEKKGGLFGMGKKSKKDKDSEKETGFFGSLFGGSKSKKADDSNHGFSGGQAAAAALLGASKSKSPAPPNQQQPNQPVIQPSANGTYARYPIHVERAVYRLSHIKLANPRRPLYEQVLISNLMFWYLGVINKQQQEEKERAAEREREERERKDKDRDREKDGKDGKAGAKGKAANAGARKAEMPVRGPQYEMQNRQMTEEYTQQQQQRPASAPPTDRQYHLPARQQQQQQQPQQQRVHSSGDAEFGYSPKSNGGPQGLPPGAMAPQGEFRSRDTVV</sequence>
<dbReference type="GO" id="GO:0030010">
    <property type="term" value="P:establishment of cell polarity"/>
    <property type="evidence" value="ECO:0007669"/>
    <property type="project" value="TreeGrafter"/>
</dbReference>
<name>A0A8H7M0P1_9AGAM</name>
<reference evidence="3" key="1">
    <citation type="submission" date="2020-09" db="EMBL/GenBank/DDBJ databases">
        <title>Comparative genome analyses of four rice-infecting Rhizoctonia solani isolates reveal extensive enrichment of homogalacturonan modification genes.</title>
        <authorList>
            <person name="Lee D.-Y."/>
            <person name="Jeon J."/>
            <person name="Kim K.-T."/>
            <person name="Cheong K."/>
            <person name="Song H."/>
            <person name="Choi G."/>
            <person name="Ko J."/>
            <person name="Opiyo S.O."/>
            <person name="Zuo S."/>
            <person name="Madhav S."/>
            <person name="Lee Y.-H."/>
            <person name="Wang G.-L."/>
        </authorList>
    </citation>
    <scope>NUCLEOTIDE SEQUENCE</scope>
    <source>
        <strain evidence="3">AG1-IA B2</strain>
    </source>
</reference>
<dbReference type="PANTHER" id="PTHR28089:SF1">
    <property type="entry name" value="PROTEIN ZDS1-RELATED"/>
    <property type="match status" value="1"/>
</dbReference>
<dbReference type="GO" id="GO:0005737">
    <property type="term" value="C:cytoplasm"/>
    <property type="evidence" value="ECO:0007669"/>
    <property type="project" value="TreeGrafter"/>
</dbReference>
<feature type="compositionally biased region" description="Basic and acidic residues" evidence="1">
    <location>
        <begin position="350"/>
        <end position="362"/>
    </location>
</feature>
<organism evidence="3 4">
    <name type="scientific">Rhizoctonia solani</name>
    <dbReference type="NCBI Taxonomy" id="456999"/>
    <lineage>
        <taxon>Eukaryota</taxon>
        <taxon>Fungi</taxon>
        <taxon>Dikarya</taxon>
        <taxon>Basidiomycota</taxon>
        <taxon>Agaricomycotina</taxon>
        <taxon>Agaricomycetes</taxon>
        <taxon>Cantharellales</taxon>
        <taxon>Ceratobasidiaceae</taxon>
        <taxon>Rhizoctonia</taxon>
    </lineage>
</organism>
<evidence type="ECO:0000313" key="3">
    <source>
        <dbReference type="EMBL" id="KAF8749116.1"/>
    </source>
</evidence>
<feature type="compositionally biased region" description="Low complexity" evidence="1">
    <location>
        <begin position="534"/>
        <end position="549"/>
    </location>
</feature>
<feature type="compositionally biased region" description="Low complexity" evidence="1">
    <location>
        <begin position="337"/>
        <end position="346"/>
    </location>
</feature>
<feature type="compositionally biased region" description="Polar residues" evidence="1">
    <location>
        <begin position="675"/>
        <end position="686"/>
    </location>
</feature>
<dbReference type="Proteomes" id="UP000614334">
    <property type="component" value="Unassembled WGS sequence"/>
</dbReference>
<evidence type="ECO:0000256" key="1">
    <source>
        <dbReference type="SAM" id="MobiDB-lite"/>
    </source>
</evidence>
<feature type="region of interest" description="Disordered" evidence="1">
    <location>
        <begin position="406"/>
        <end position="567"/>
    </location>
</feature>
<dbReference type="AlphaFoldDB" id="A0A8H7M0P1"/>
<dbReference type="GO" id="GO:0010971">
    <property type="term" value="P:positive regulation of G2/M transition of mitotic cell cycle"/>
    <property type="evidence" value="ECO:0007669"/>
    <property type="project" value="TreeGrafter"/>
</dbReference>
<accession>A0A8H7M0P1</accession>
<dbReference type="PANTHER" id="PTHR28089">
    <property type="entry name" value="PROTEIN ZDS1-RELATED"/>
    <property type="match status" value="1"/>
</dbReference>